<comment type="caution">
    <text evidence="4">The sequence shown here is derived from an EMBL/GenBank/DDBJ whole genome shotgun (WGS) entry which is preliminary data.</text>
</comment>
<evidence type="ECO:0000259" key="3">
    <source>
        <dbReference type="Pfam" id="PF25852"/>
    </source>
</evidence>
<dbReference type="Gene3D" id="2.120.10.80">
    <property type="entry name" value="Kelch-type beta propeller"/>
    <property type="match status" value="2"/>
</dbReference>
<evidence type="ECO:0000256" key="2">
    <source>
        <dbReference type="ARBA" id="ARBA00022737"/>
    </source>
</evidence>
<feature type="domain" description="DUF6242" evidence="3">
    <location>
        <begin position="58"/>
        <end position="349"/>
    </location>
</feature>
<accession>A0A3R8RAQ2</accession>
<dbReference type="InterPro" id="IPR058667">
    <property type="entry name" value="DUF6242_C"/>
</dbReference>
<sequence length="352" mass="39888">MKNLKLIAISFILLCTCYSCEKEEPFSYEEDVQIESTSLISQKIIKNGEPGFILESRNTEMGGFANHEVVLFKGKIWSIGGDNSGTPPYTPGSDIWSSSDGINWDFVRNNAFPARQNHSVLVYKNKVWVIGGVDDLGNELNDIWNSNDGINWRRISRWTSIGSIANNSSVIFKDRIYIFIGSGEVTTKVWSSSDGSIWRLETSNAFPVRNYTRAIAFKDYLYVVGGLDRDSGSYSNDVWASHDGIFWRKNLPGPSPDPSQERIFSPRIEHTMTEYNGRVWIIGGKEEGNNFSNEIWSTSNMKYWKKHRNLPKSATLSSHASLLYGDELWILGGYHQQSDRSSVLSSSIWSMR</sequence>
<keyword evidence="5" id="KW-1185">Reference proteome</keyword>
<keyword evidence="2" id="KW-0677">Repeat</keyword>
<dbReference type="PANTHER" id="PTHR46376">
    <property type="entry name" value="LEUCINE-ZIPPER-LIKE TRANSCRIPTIONAL REGULATOR 1"/>
    <property type="match status" value="1"/>
</dbReference>
<name>A0A3R8RAQ2_9FLAO</name>
<reference evidence="5" key="2">
    <citation type="submission" date="2018-12" db="EMBL/GenBank/DDBJ databases">
        <title>Maribacter lutimaris sp. nov., isolated from marine sediment.</title>
        <authorList>
            <person name="Kim K.K."/>
        </authorList>
    </citation>
    <scope>NUCLEOTIDE SEQUENCE [LARGE SCALE GENOMIC DNA]</scope>
    <source>
        <strain evidence="5">PoM-212</strain>
    </source>
</reference>
<dbReference type="InterPro" id="IPR011043">
    <property type="entry name" value="Gal_Oxase/kelch_b-propeller"/>
</dbReference>
<dbReference type="InterPro" id="IPR051568">
    <property type="entry name" value="LZTR1/Attractin"/>
</dbReference>
<keyword evidence="1" id="KW-0880">Kelch repeat</keyword>
<dbReference type="SUPFAM" id="SSF50965">
    <property type="entry name" value="Galactose oxidase, central domain"/>
    <property type="match status" value="1"/>
</dbReference>
<dbReference type="AlphaFoldDB" id="A0A3R8RAQ2"/>
<evidence type="ECO:0000256" key="1">
    <source>
        <dbReference type="ARBA" id="ARBA00022441"/>
    </source>
</evidence>
<dbReference type="Proteomes" id="UP000286990">
    <property type="component" value="Unassembled WGS sequence"/>
</dbReference>
<organism evidence="4 5">
    <name type="scientific">Maribacter algicola</name>
    <dbReference type="NCBI Taxonomy" id="2498892"/>
    <lineage>
        <taxon>Bacteria</taxon>
        <taxon>Pseudomonadati</taxon>
        <taxon>Bacteroidota</taxon>
        <taxon>Flavobacteriia</taxon>
        <taxon>Flavobacteriales</taxon>
        <taxon>Flavobacteriaceae</taxon>
        <taxon>Maribacter</taxon>
    </lineage>
</organism>
<dbReference type="PANTHER" id="PTHR46376:SF1">
    <property type="entry name" value="LEUCINE-ZIPPER-LIKE TRANSCRIPTIONAL REGULATOR 1"/>
    <property type="match status" value="1"/>
</dbReference>
<proteinExistence type="predicted"/>
<dbReference type="Pfam" id="PF25852">
    <property type="entry name" value="DUF6242_C"/>
    <property type="match status" value="1"/>
</dbReference>
<dbReference type="InterPro" id="IPR015915">
    <property type="entry name" value="Kelch-typ_b-propeller"/>
</dbReference>
<evidence type="ECO:0000313" key="5">
    <source>
        <dbReference type="Proteomes" id="UP000286990"/>
    </source>
</evidence>
<gene>
    <name evidence="4" type="ORF">DZC72_09295</name>
</gene>
<dbReference type="OrthoDB" id="211220at2"/>
<protein>
    <recommendedName>
        <fullName evidence="3">DUF6242 domain-containing protein</fullName>
    </recommendedName>
</protein>
<evidence type="ECO:0000313" key="4">
    <source>
        <dbReference type="EMBL" id="RRQ50703.1"/>
    </source>
</evidence>
<dbReference type="EMBL" id="QUSX01000001">
    <property type="protein sequence ID" value="RRQ50703.1"/>
    <property type="molecule type" value="Genomic_DNA"/>
</dbReference>
<reference evidence="5" key="1">
    <citation type="submission" date="2018-08" db="EMBL/GenBank/DDBJ databases">
        <authorList>
            <person name="Khan S.A."/>
            <person name="J S.E."/>
        </authorList>
    </citation>
    <scope>NUCLEOTIDE SEQUENCE [LARGE SCALE GENOMIC DNA]</scope>
    <source>
        <strain evidence="5">PoM-212</strain>
    </source>
</reference>